<name>A0A7S4JMG0_9EUKA</name>
<organism evidence="4">
    <name type="scientific">Paramoeba aestuarina</name>
    <dbReference type="NCBI Taxonomy" id="180227"/>
    <lineage>
        <taxon>Eukaryota</taxon>
        <taxon>Amoebozoa</taxon>
        <taxon>Discosea</taxon>
        <taxon>Flabellinia</taxon>
        <taxon>Dactylopodida</taxon>
        <taxon>Paramoebidae</taxon>
        <taxon>Paramoeba</taxon>
    </lineage>
</organism>
<evidence type="ECO:0000256" key="1">
    <source>
        <dbReference type="SAM" id="MobiDB-lite"/>
    </source>
</evidence>
<feature type="region of interest" description="Disordered" evidence="1">
    <location>
        <begin position="190"/>
        <end position="209"/>
    </location>
</feature>
<accession>A0A7S4JMG0</accession>
<proteinExistence type="predicted"/>
<evidence type="ECO:0000256" key="2">
    <source>
        <dbReference type="SAM" id="Phobius"/>
    </source>
</evidence>
<dbReference type="AlphaFoldDB" id="A0A7S4JMG0"/>
<evidence type="ECO:0000256" key="3">
    <source>
        <dbReference type="SAM" id="SignalP"/>
    </source>
</evidence>
<feature type="transmembrane region" description="Helical" evidence="2">
    <location>
        <begin position="228"/>
        <end position="248"/>
    </location>
</feature>
<keyword evidence="2" id="KW-1133">Transmembrane helix</keyword>
<reference evidence="4" key="1">
    <citation type="submission" date="2021-01" db="EMBL/GenBank/DDBJ databases">
        <authorList>
            <person name="Corre E."/>
            <person name="Pelletier E."/>
            <person name="Niang G."/>
            <person name="Scheremetjew M."/>
            <person name="Finn R."/>
            <person name="Kale V."/>
            <person name="Holt S."/>
            <person name="Cochrane G."/>
            <person name="Meng A."/>
            <person name="Brown T."/>
            <person name="Cohen L."/>
        </authorList>
    </citation>
    <scope>NUCLEOTIDE SEQUENCE</scope>
    <source>
        <strain evidence="4">SoJaBio B1-5/56/2</strain>
    </source>
</reference>
<dbReference type="EMBL" id="HBKR01001898">
    <property type="protein sequence ID" value="CAE2268140.1"/>
    <property type="molecule type" value="Transcribed_RNA"/>
</dbReference>
<feature type="signal peptide" evidence="3">
    <location>
        <begin position="1"/>
        <end position="19"/>
    </location>
</feature>
<feature type="chain" id="PRO_5030892634" evidence="3">
    <location>
        <begin position="20"/>
        <end position="249"/>
    </location>
</feature>
<protein>
    <submittedName>
        <fullName evidence="4">Uncharacterized protein</fullName>
    </submittedName>
</protein>
<evidence type="ECO:0000313" key="4">
    <source>
        <dbReference type="EMBL" id="CAE2268140.1"/>
    </source>
</evidence>
<sequence length="249" mass="27336">MKFQNLLLVFALLGAFVVAQEDEEEDCVCIASNAGWTIDCSNQEVMEAAFTLISNYGCDSDCSSSVCQSNFYIVQAHHDYCFEDDVPENIEKNFHDYEDSCTDCHIDRRYDPSLPDCPGVDCSDRDDAIANFEALIDNGCESDCSSSVCVASYRNIRSYHDNCEEGDLPQFIEEGIHDFEESCEDANCNVGEPDDDDLDASNCPAPDDDDDNNVVSIICDDDDDDNSAGAALIVGVLLPVAVLVMAVLF</sequence>
<keyword evidence="2" id="KW-0472">Membrane</keyword>
<keyword evidence="3" id="KW-0732">Signal</keyword>
<gene>
    <name evidence="4" type="ORF">NAES01612_LOCUS1212</name>
</gene>
<keyword evidence="2" id="KW-0812">Transmembrane</keyword>